<dbReference type="Gene3D" id="3.40.30.10">
    <property type="entry name" value="Glutaredoxin"/>
    <property type="match status" value="1"/>
</dbReference>
<dbReference type="STRING" id="915059.NH26_05645"/>
<dbReference type="EMBL" id="JRYR02000001">
    <property type="protein sequence ID" value="OHX65870.1"/>
    <property type="molecule type" value="Genomic_DNA"/>
</dbReference>
<dbReference type="AlphaFoldDB" id="A0A1S1YY06"/>
<dbReference type="SUPFAM" id="SSF52833">
    <property type="entry name" value="Thioredoxin-like"/>
    <property type="match status" value="1"/>
</dbReference>
<dbReference type="RefSeq" id="WP_052431815.1">
    <property type="nucleotide sequence ID" value="NZ_JRYR02000001.1"/>
</dbReference>
<keyword evidence="2" id="KW-1185">Reference proteome</keyword>
<reference evidence="1 2" key="1">
    <citation type="journal article" date="2012" name="Int. J. Syst. Evol. Microbiol.">
        <title>Flammeovirga pacifica sp. nov., isolated from deep-sea sediment.</title>
        <authorList>
            <person name="Xu H."/>
            <person name="Fu Y."/>
            <person name="Yang N."/>
            <person name="Ding Z."/>
            <person name="Lai Q."/>
            <person name="Zeng R."/>
        </authorList>
    </citation>
    <scope>NUCLEOTIDE SEQUENCE [LARGE SCALE GENOMIC DNA]</scope>
    <source>
        <strain evidence="2">DSM 24597 / LMG 26175 / WPAGA1</strain>
    </source>
</reference>
<proteinExistence type="predicted"/>
<dbReference type="Proteomes" id="UP000179797">
    <property type="component" value="Unassembled WGS sequence"/>
</dbReference>
<organism evidence="1 2">
    <name type="scientific">Flammeovirga pacifica</name>
    <dbReference type="NCBI Taxonomy" id="915059"/>
    <lineage>
        <taxon>Bacteria</taxon>
        <taxon>Pseudomonadati</taxon>
        <taxon>Bacteroidota</taxon>
        <taxon>Cytophagia</taxon>
        <taxon>Cytophagales</taxon>
        <taxon>Flammeovirgaceae</taxon>
        <taxon>Flammeovirga</taxon>
    </lineage>
</organism>
<name>A0A1S1YY06_FLAPC</name>
<dbReference type="Pfam" id="PF01257">
    <property type="entry name" value="2Fe-2S_thioredx"/>
    <property type="match status" value="1"/>
</dbReference>
<evidence type="ECO:0000313" key="1">
    <source>
        <dbReference type="EMBL" id="OHX65870.1"/>
    </source>
</evidence>
<evidence type="ECO:0000313" key="2">
    <source>
        <dbReference type="Proteomes" id="UP000179797"/>
    </source>
</evidence>
<dbReference type="InterPro" id="IPR036249">
    <property type="entry name" value="Thioredoxin-like_sf"/>
</dbReference>
<protein>
    <recommendedName>
        <fullName evidence="3">(2Fe-2S) ferredoxin domain-containing protein</fullName>
    </recommendedName>
</protein>
<gene>
    <name evidence="1" type="ORF">NH26_05645</name>
</gene>
<dbReference type="OrthoDB" id="9800692at2"/>
<dbReference type="CDD" id="cd02980">
    <property type="entry name" value="TRX_Fd_family"/>
    <property type="match status" value="1"/>
</dbReference>
<comment type="caution">
    <text evidence="1">The sequence shown here is derived from an EMBL/GenBank/DDBJ whole genome shotgun (WGS) entry which is preliminary data.</text>
</comment>
<evidence type="ECO:0008006" key="3">
    <source>
        <dbReference type="Google" id="ProtNLM"/>
    </source>
</evidence>
<accession>A0A1S1YY06</accession>
<sequence length="261" mass="29992">MGKNLAVAKDVFLFCDGGSCQKAGSEAVIRSIRAYLRNTGQWDSTHTIKTRCNGRCEDAPTCIVQPHFWYKELTPKKGLQIVESHILHQKPVNEYLLYQEHWEEVKSDRQISPFKPKPFKIQEDQQLGVCAITKGLASDQYTYPLFLYLKENSPSSSLELPISQKIEFSEITEVVYNKTYTLELETKEKTIDFVIGPIDQKDKDLVAQRIASVEYFEQLSTNKKGVRLKNKWGDLIAFIWLDNNAWDYCLQIQLMGITSIA</sequence>